<reference evidence="8 9" key="1">
    <citation type="journal article" date="2018" name="Nat. Biotechnol.">
        <title>A standardized bacterial taxonomy based on genome phylogeny substantially revises the tree of life.</title>
        <authorList>
            <person name="Parks D.H."/>
            <person name="Chuvochina M."/>
            <person name="Waite D.W."/>
            <person name="Rinke C."/>
            <person name="Skarshewski A."/>
            <person name="Chaumeil P.A."/>
            <person name="Hugenholtz P."/>
        </authorList>
    </citation>
    <scope>NUCLEOTIDE SEQUENCE [LARGE SCALE GENOMIC DNA]</scope>
    <source>
        <strain evidence="8">UBA11621</strain>
    </source>
</reference>
<evidence type="ECO:0000256" key="4">
    <source>
        <dbReference type="ARBA" id="ARBA00022827"/>
    </source>
</evidence>
<dbReference type="Proteomes" id="UP000264779">
    <property type="component" value="Unassembled WGS sequence"/>
</dbReference>
<dbReference type="SUPFAM" id="SSF48173">
    <property type="entry name" value="Cryptochrome/photolyase FAD-binding domain"/>
    <property type="match status" value="1"/>
</dbReference>
<comment type="similarity">
    <text evidence="6">Belongs to the DNA photolyase family.</text>
</comment>
<comment type="similarity">
    <text evidence="2">Belongs to the DNA photolyase class-1 family.</text>
</comment>
<dbReference type="GO" id="GO:0003904">
    <property type="term" value="F:deoxyribodipyrimidine photo-lyase activity"/>
    <property type="evidence" value="ECO:0007669"/>
    <property type="project" value="TreeGrafter"/>
</dbReference>
<evidence type="ECO:0000313" key="9">
    <source>
        <dbReference type="Proteomes" id="UP000264779"/>
    </source>
</evidence>
<organism evidence="8 9">
    <name type="scientific">Alteromonas australica</name>
    <dbReference type="NCBI Taxonomy" id="589873"/>
    <lineage>
        <taxon>Bacteria</taxon>
        <taxon>Pseudomonadati</taxon>
        <taxon>Pseudomonadota</taxon>
        <taxon>Gammaproteobacteria</taxon>
        <taxon>Alteromonadales</taxon>
        <taxon>Alteromonadaceae</taxon>
        <taxon>Alteromonas/Salinimonas group</taxon>
        <taxon>Alteromonas</taxon>
    </lineage>
</organism>
<evidence type="ECO:0000256" key="3">
    <source>
        <dbReference type="ARBA" id="ARBA00022630"/>
    </source>
</evidence>
<dbReference type="InterPro" id="IPR002081">
    <property type="entry name" value="Cryptochrome/DNA_photolyase_1"/>
</dbReference>
<dbReference type="PANTHER" id="PTHR11455">
    <property type="entry name" value="CRYPTOCHROME"/>
    <property type="match status" value="1"/>
</dbReference>
<feature type="domain" description="Cryptochrome/DNA photolyase FAD-binding" evidence="7">
    <location>
        <begin position="1"/>
        <end position="77"/>
    </location>
</feature>
<dbReference type="GO" id="GO:0071949">
    <property type="term" value="F:FAD binding"/>
    <property type="evidence" value="ECO:0007669"/>
    <property type="project" value="TreeGrafter"/>
</dbReference>
<keyword evidence="3 6" id="KW-0285">Flavoprotein</keyword>
<sequence>WHCHFIQKFESEHSIEWRPMNRAYENYPFIDGPEAERRFYRWKTGLTGYPLVDACMRALKYTGYLNFRMRAMITSFL</sequence>
<gene>
    <name evidence="8" type="ORF">DEB45_12825</name>
</gene>
<dbReference type="InterPro" id="IPR005101">
    <property type="entry name" value="Cryptochr/Photolyase_FAD-bd"/>
</dbReference>
<comment type="caution">
    <text evidence="8">The sequence shown here is derived from an EMBL/GenBank/DDBJ whole genome shotgun (WGS) entry which is preliminary data.</text>
</comment>
<dbReference type="Pfam" id="PF03441">
    <property type="entry name" value="FAD_binding_7"/>
    <property type="match status" value="1"/>
</dbReference>
<evidence type="ECO:0000313" key="8">
    <source>
        <dbReference type="EMBL" id="HBU52136.1"/>
    </source>
</evidence>
<dbReference type="GO" id="GO:0003677">
    <property type="term" value="F:DNA binding"/>
    <property type="evidence" value="ECO:0007669"/>
    <property type="project" value="TreeGrafter"/>
</dbReference>
<dbReference type="InterPro" id="IPR036134">
    <property type="entry name" value="Crypto/Photolyase_FAD-like_sf"/>
</dbReference>
<feature type="non-terminal residue" evidence="8">
    <location>
        <position position="77"/>
    </location>
</feature>
<accession>A0A358E0V1</accession>
<evidence type="ECO:0000259" key="7">
    <source>
        <dbReference type="Pfam" id="PF03441"/>
    </source>
</evidence>
<proteinExistence type="inferred from homology"/>
<feature type="non-terminal residue" evidence="8">
    <location>
        <position position="1"/>
    </location>
</feature>
<evidence type="ECO:0000256" key="2">
    <source>
        <dbReference type="ARBA" id="ARBA00005862"/>
    </source>
</evidence>
<dbReference type="Gene3D" id="1.10.579.10">
    <property type="entry name" value="DNA Cyclobutane Dipyrimidine Photolyase, subunit A, domain 3"/>
    <property type="match status" value="1"/>
</dbReference>
<dbReference type="GO" id="GO:0006139">
    <property type="term" value="P:nucleobase-containing compound metabolic process"/>
    <property type="evidence" value="ECO:0007669"/>
    <property type="project" value="UniProtKB-ARBA"/>
</dbReference>
<evidence type="ECO:0000256" key="1">
    <source>
        <dbReference type="ARBA" id="ARBA00001974"/>
    </source>
</evidence>
<evidence type="ECO:0000256" key="5">
    <source>
        <dbReference type="ARBA" id="ARBA00022991"/>
    </source>
</evidence>
<dbReference type="EMBL" id="DONK01000196">
    <property type="protein sequence ID" value="HBU52136.1"/>
    <property type="molecule type" value="Genomic_DNA"/>
</dbReference>
<comment type="cofactor">
    <cofactor evidence="1">
        <name>FAD</name>
        <dbReference type="ChEBI" id="CHEBI:57692"/>
    </cofactor>
</comment>
<keyword evidence="5 6" id="KW-0157">Chromophore</keyword>
<dbReference type="GO" id="GO:0009416">
    <property type="term" value="P:response to light stimulus"/>
    <property type="evidence" value="ECO:0007669"/>
    <property type="project" value="TreeGrafter"/>
</dbReference>
<evidence type="ECO:0000256" key="6">
    <source>
        <dbReference type="RuleBase" id="RU004182"/>
    </source>
</evidence>
<dbReference type="AlphaFoldDB" id="A0A358E0V1"/>
<keyword evidence="8" id="KW-0456">Lyase</keyword>
<protein>
    <submittedName>
        <fullName evidence="8">Deoxyribodipyrimidine photolyase</fullName>
    </submittedName>
</protein>
<dbReference type="PROSITE" id="PS00394">
    <property type="entry name" value="DNA_PHOTOLYASES_1_1"/>
    <property type="match status" value="1"/>
</dbReference>
<name>A0A358E0V1_9ALTE</name>
<dbReference type="PRINTS" id="PR00147">
    <property type="entry name" value="DNAPHOTLYASE"/>
</dbReference>
<dbReference type="GO" id="GO:0006950">
    <property type="term" value="P:response to stress"/>
    <property type="evidence" value="ECO:0007669"/>
    <property type="project" value="UniProtKB-ARBA"/>
</dbReference>
<dbReference type="PANTHER" id="PTHR11455:SF9">
    <property type="entry name" value="CRYPTOCHROME CIRCADIAN CLOCK 5 ISOFORM X1"/>
    <property type="match status" value="1"/>
</dbReference>
<dbReference type="InterPro" id="IPR018394">
    <property type="entry name" value="DNA_photolyase_1_CS_C"/>
</dbReference>
<keyword evidence="4 6" id="KW-0274">FAD</keyword>